<sequence>MYIELTPSPSFRPEPVMPPPGPKGDVLARLRSKEEQMFLKWNVVMNPSELLRGIAANRENSRALFHGLRRQIRAIRRRSQAYRDGQVTIFDLVLVRLFDAGHTMQDYGLFEFYLAEFLGTRDCVSNADANRVVAAHLAAQRILDDGPIDELPTVKTANVQDEELTSTQNSTSTRYSEDVKPPHLDNLIRVYEKAKDDNHKVGTTHSHNERSNSVRFLRDTAENLLRYLKTVDEDHELIPELNDVVKSSQARAEELAGGRKRKFEHERRSPSMSPYRPTGYTYEYDHRTGRGGYVKDGWDHSRVSETWNRASDSYRPRYALRRH</sequence>
<dbReference type="Proteomes" id="UP000177622">
    <property type="component" value="Unassembled WGS sequence"/>
</dbReference>
<name>A0A1F5LI61_PENAI</name>
<comment type="caution">
    <text evidence="2">The sequence shown here is derived from an EMBL/GenBank/DDBJ whole genome shotgun (WGS) entry which is preliminary data.</text>
</comment>
<organism evidence="2 3">
    <name type="scientific">Penicillium arizonense</name>
    <dbReference type="NCBI Taxonomy" id="1835702"/>
    <lineage>
        <taxon>Eukaryota</taxon>
        <taxon>Fungi</taxon>
        <taxon>Dikarya</taxon>
        <taxon>Ascomycota</taxon>
        <taxon>Pezizomycotina</taxon>
        <taxon>Eurotiomycetes</taxon>
        <taxon>Eurotiomycetidae</taxon>
        <taxon>Eurotiales</taxon>
        <taxon>Aspergillaceae</taxon>
        <taxon>Penicillium</taxon>
    </lineage>
</organism>
<dbReference type="STRING" id="1835702.A0A1F5LI61"/>
<reference evidence="2 3" key="1">
    <citation type="journal article" date="2016" name="Sci. Rep.">
        <title>Penicillium arizonense, a new, genome sequenced fungal species, reveals a high chemical diversity in secreted metabolites.</title>
        <authorList>
            <person name="Grijseels S."/>
            <person name="Nielsen J.C."/>
            <person name="Randelovic M."/>
            <person name="Nielsen J."/>
            <person name="Nielsen K.F."/>
            <person name="Workman M."/>
            <person name="Frisvad J.C."/>
        </authorList>
    </citation>
    <scope>NUCLEOTIDE SEQUENCE [LARGE SCALE GENOMIC DNA]</scope>
    <source>
        <strain evidence="2 3">CBS 141311</strain>
    </source>
</reference>
<dbReference type="GeneID" id="34576677"/>
<evidence type="ECO:0000313" key="3">
    <source>
        <dbReference type="Proteomes" id="UP000177622"/>
    </source>
</evidence>
<feature type="region of interest" description="Disordered" evidence="1">
    <location>
        <begin position="1"/>
        <end position="20"/>
    </location>
</feature>
<dbReference type="AlphaFoldDB" id="A0A1F5LI61"/>
<protein>
    <submittedName>
        <fullName evidence="2">Uncharacterized protein</fullName>
    </submittedName>
</protein>
<evidence type="ECO:0000313" key="2">
    <source>
        <dbReference type="EMBL" id="OGE52923.1"/>
    </source>
</evidence>
<evidence type="ECO:0000256" key="1">
    <source>
        <dbReference type="SAM" id="MobiDB-lite"/>
    </source>
</evidence>
<feature type="region of interest" description="Disordered" evidence="1">
    <location>
        <begin position="252"/>
        <end position="277"/>
    </location>
</feature>
<keyword evidence="3" id="KW-1185">Reference proteome</keyword>
<accession>A0A1F5LI61</accession>
<feature type="compositionally biased region" description="Pro residues" evidence="1">
    <location>
        <begin position="10"/>
        <end position="20"/>
    </location>
</feature>
<dbReference type="EMBL" id="LXJU01000009">
    <property type="protein sequence ID" value="OGE52923.1"/>
    <property type="molecule type" value="Genomic_DNA"/>
</dbReference>
<dbReference type="RefSeq" id="XP_022488362.1">
    <property type="nucleotide sequence ID" value="XM_022631943.1"/>
</dbReference>
<gene>
    <name evidence="2" type="ORF">PENARI_c009G08060</name>
</gene>
<feature type="compositionally biased region" description="Basic and acidic residues" evidence="1">
    <location>
        <begin position="252"/>
        <end position="269"/>
    </location>
</feature>
<dbReference type="OrthoDB" id="5296805at2759"/>
<proteinExistence type="predicted"/>